<organism evidence="1 2">
    <name type="scientific">Myotis brandtii</name>
    <name type="common">Brandt's bat</name>
    <dbReference type="NCBI Taxonomy" id="109478"/>
    <lineage>
        <taxon>Eukaryota</taxon>
        <taxon>Metazoa</taxon>
        <taxon>Chordata</taxon>
        <taxon>Craniata</taxon>
        <taxon>Vertebrata</taxon>
        <taxon>Euteleostomi</taxon>
        <taxon>Mammalia</taxon>
        <taxon>Eutheria</taxon>
        <taxon>Laurasiatheria</taxon>
        <taxon>Chiroptera</taxon>
        <taxon>Yangochiroptera</taxon>
        <taxon>Vespertilionidae</taxon>
        <taxon>Myotis</taxon>
    </lineage>
</organism>
<keyword evidence="2" id="KW-1185">Reference proteome</keyword>
<gene>
    <name evidence="1" type="ORF">D623_10020573</name>
</gene>
<sequence length="85" mass="9143">MFEDSKLNGEVAKAALANEDCPHIDQALTPDEGLPFTRSGTRERYGPCFLLSTGEYTCPPGGGMRKANQVDDIDIACEMVMSSTA</sequence>
<name>S7NLS3_MYOBR</name>
<protein>
    <submittedName>
        <fullName evidence="1">Potassium voltage-gated channel subfamily C member 1</fullName>
    </submittedName>
</protein>
<proteinExistence type="predicted"/>
<reference evidence="1 2" key="1">
    <citation type="journal article" date="2013" name="Nat. Commun.">
        <title>Genome analysis reveals insights into physiology and longevity of the Brandt's bat Myotis brandtii.</title>
        <authorList>
            <person name="Seim I."/>
            <person name="Fang X."/>
            <person name="Xiong Z."/>
            <person name="Lobanov A.V."/>
            <person name="Huang Z."/>
            <person name="Ma S."/>
            <person name="Feng Y."/>
            <person name="Turanov A.A."/>
            <person name="Zhu Y."/>
            <person name="Lenz T.L."/>
            <person name="Gerashchenko M.V."/>
            <person name="Fan D."/>
            <person name="Hee Yim S."/>
            <person name="Yao X."/>
            <person name="Jordan D."/>
            <person name="Xiong Y."/>
            <person name="Ma Y."/>
            <person name="Lyapunov A.N."/>
            <person name="Chen G."/>
            <person name="Kulakova O.I."/>
            <person name="Sun Y."/>
            <person name="Lee S.G."/>
            <person name="Bronson R.T."/>
            <person name="Moskalev A.A."/>
            <person name="Sunyaev S.R."/>
            <person name="Zhang G."/>
            <person name="Krogh A."/>
            <person name="Wang J."/>
            <person name="Gladyshev V.N."/>
        </authorList>
    </citation>
    <scope>NUCLEOTIDE SEQUENCE [LARGE SCALE GENOMIC DNA]</scope>
</reference>
<dbReference type="AlphaFoldDB" id="S7NLS3"/>
<evidence type="ECO:0000313" key="1">
    <source>
        <dbReference type="EMBL" id="EPQ18366.1"/>
    </source>
</evidence>
<accession>S7NLS3</accession>
<evidence type="ECO:0000313" key="2">
    <source>
        <dbReference type="Proteomes" id="UP000052978"/>
    </source>
</evidence>
<dbReference type="EMBL" id="KE164521">
    <property type="protein sequence ID" value="EPQ18366.1"/>
    <property type="molecule type" value="Genomic_DNA"/>
</dbReference>
<dbReference type="Proteomes" id="UP000052978">
    <property type="component" value="Unassembled WGS sequence"/>
</dbReference>